<keyword evidence="1" id="KW-1133">Transmembrane helix</keyword>
<protein>
    <submittedName>
        <fullName evidence="2">Uncharacterized protein</fullName>
    </submittedName>
</protein>
<evidence type="ECO:0000256" key="1">
    <source>
        <dbReference type="SAM" id="Phobius"/>
    </source>
</evidence>
<dbReference type="Proteomes" id="UP000177796">
    <property type="component" value="Unassembled WGS sequence"/>
</dbReference>
<dbReference type="AlphaFoldDB" id="A0A1F8FUH6"/>
<sequence length="127" mass="13993">MNPQNLNNIGLNIKLKERVMRRIYAIWFVRRILPRFGGVAVGIFVAYRVTAQSFFVAKILENFLTVSAGGLSSLSPFVISALAHADPRAALVIALSVVAAGLLSFKLLSDIRVVLRESDGLLRLQRN</sequence>
<gene>
    <name evidence="2" type="ORF">A3C81_03155</name>
</gene>
<comment type="caution">
    <text evidence="2">The sequence shown here is derived from an EMBL/GenBank/DDBJ whole genome shotgun (WGS) entry which is preliminary data.</text>
</comment>
<evidence type="ECO:0000313" key="2">
    <source>
        <dbReference type="EMBL" id="OGN16813.1"/>
    </source>
</evidence>
<proteinExistence type="predicted"/>
<name>A0A1F8FUH6_9BACT</name>
<reference evidence="2 3" key="1">
    <citation type="journal article" date="2016" name="Nat. Commun.">
        <title>Thousands of microbial genomes shed light on interconnected biogeochemical processes in an aquifer system.</title>
        <authorList>
            <person name="Anantharaman K."/>
            <person name="Brown C.T."/>
            <person name="Hug L.A."/>
            <person name="Sharon I."/>
            <person name="Castelle C.J."/>
            <person name="Probst A.J."/>
            <person name="Thomas B.C."/>
            <person name="Singh A."/>
            <person name="Wilkins M.J."/>
            <person name="Karaoz U."/>
            <person name="Brodie E.L."/>
            <person name="Williams K.H."/>
            <person name="Hubbard S.S."/>
            <person name="Banfield J.F."/>
        </authorList>
    </citation>
    <scope>NUCLEOTIDE SEQUENCE [LARGE SCALE GENOMIC DNA]</scope>
</reference>
<feature type="transmembrane region" description="Helical" evidence="1">
    <location>
        <begin position="32"/>
        <end position="51"/>
    </location>
</feature>
<keyword evidence="1" id="KW-0472">Membrane</keyword>
<keyword evidence="1" id="KW-0812">Transmembrane</keyword>
<dbReference type="EMBL" id="MGJY01000003">
    <property type="protein sequence ID" value="OGN16813.1"/>
    <property type="molecule type" value="Genomic_DNA"/>
</dbReference>
<evidence type="ECO:0000313" key="3">
    <source>
        <dbReference type="Proteomes" id="UP000177796"/>
    </source>
</evidence>
<feature type="transmembrane region" description="Helical" evidence="1">
    <location>
        <begin position="89"/>
        <end position="108"/>
    </location>
</feature>
<organism evidence="2 3">
    <name type="scientific">Candidatus Yanofskybacteria bacterium RIFCSPHIGHO2_02_FULL_46_19</name>
    <dbReference type="NCBI Taxonomy" id="1802684"/>
    <lineage>
        <taxon>Bacteria</taxon>
        <taxon>Candidatus Yanofskyibacteriota</taxon>
    </lineage>
</organism>
<feature type="transmembrane region" description="Helical" evidence="1">
    <location>
        <begin position="63"/>
        <end position="83"/>
    </location>
</feature>
<accession>A0A1F8FUH6</accession>